<evidence type="ECO:0000313" key="2">
    <source>
        <dbReference type="Proteomes" id="UP001604336"/>
    </source>
</evidence>
<comment type="caution">
    <text evidence="1">The sequence shown here is derived from an EMBL/GenBank/DDBJ whole genome shotgun (WGS) entry which is preliminary data.</text>
</comment>
<dbReference type="PANTHER" id="PTHR34193:SF1">
    <property type="entry name" value="EXPRESSED PROTEIN"/>
    <property type="match status" value="1"/>
</dbReference>
<dbReference type="AlphaFoldDB" id="A0ABD1SW49"/>
<gene>
    <name evidence="1" type="ORF">Adt_20290</name>
</gene>
<dbReference type="EMBL" id="JBFOLK010000006">
    <property type="protein sequence ID" value="KAL2504669.1"/>
    <property type="molecule type" value="Genomic_DNA"/>
</dbReference>
<accession>A0ABD1SW49</accession>
<proteinExistence type="predicted"/>
<organism evidence="1 2">
    <name type="scientific">Abeliophyllum distichum</name>
    <dbReference type="NCBI Taxonomy" id="126358"/>
    <lineage>
        <taxon>Eukaryota</taxon>
        <taxon>Viridiplantae</taxon>
        <taxon>Streptophyta</taxon>
        <taxon>Embryophyta</taxon>
        <taxon>Tracheophyta</taxon>
        <taxon>Spermatophyta</taxon>
        <taxon>Magnoliopsida</taxon>
        <taxon>eudicotyledons</taxon>
        <taxon>Gunneridae</taxon>
        <taxon>Pentapetalae</taxon>
        <taxon>asterids</taxon>
        <taxon>lamiids</taxon>
        <taxon>Lamiales</taxon>
        <taxon>Oleaceae</taxon>
        <taxon>Forsythieae</taxon>
        <taxon>Abeliophyllum</taxon>
    </lineage>
</organism>
<reference evidence="2" key="1">
    <citation type="submission" date="2024-07" db="EMBL/GenBank/DDBJ databases">
        <title>Two chromosome-level genome assemblies of Korean endemic species Abeliophyllum distichum and Forsythia ovata (Oleaceae).</title>
        <authorList>
            <person name="Jang H."/>
        </authorList>
    </citation>
    <scope>NUCLEOTIDE SEQUENCE [LARGE SCALE GENOMIC DNA]</scope>
</reference>
<protein>
    <submittedName>
        <fullName evidence="1">Embryo defective</fullName>
    </submittedName>
</protein>
<dbReference type="Proteomes" id="UP001604336">
    <property type="component" value="Unassembled WGS sequence"/>
</dbReference>
<dbReference type="PANTHER" id="PTHR34193">
    <property type="entry name" value="OS11G0199801 PROTEIN"/>
    <property type="match status" value="1"/>
</dbReference>
<sequence length="296" mass="33821">MMNRSSDFKFWDGQRSKEYYQNDNDSGHVEDEFTYCSPPLWTKASRNSRYHCHYRFSSPGSRLQAIADSRRELMEMIKDMPESSYELSFKDILEDQQSMEVEKKKNVRVETNQKCKTGAGNSEKCKSTRRRRISRSESMESGVFLLKMFLPLSLGSKKSKRRICGNVSPELWSEGSTKRSNKGWWKTIFLAAKDNKNRPNIKRCSSDISSGRNRLKYEDRVHCCPRIKGPPLQFTRENRTSSSSFRGGPMLQISIFANFVNSLDAPSHGIACGCCPRVWQPPEVPLLAGKVTGTAA</sequence>
<name>A0ABD1SW49_9LAMI</name>
<evidence type="ECO:0000313" key="1">
    <source>
        <dbReference type="EMBL" id="KAL2504669.1"/>
    </source>
</evidence>
<keyword evidence="2" id="KW-1185">Reference proteome</keyword>